<keyword evidence="2" id="KW-0472">Membrane</keyword>
<organism evidence="3 4">
    <name type="scientific">Nocardioides aquiterrae</name>
    <dbReference type="NCBI Taxonomy" id="203799"/>
    <lineage>
        <taxon>Bacteria</taxon>
        <taxon>Bacillati</taxon>
        <taxon>Actinomycetota</taxon>
        <taxon>Actinomycetes</taxon>
        <taxon>Propionibacteriales</taxon>
        <taxon>Nocardioidaceae</taxon>
        <taxon>Nocardioides</taxon>
    </lineage>
</organism>
<dbReference type="EMBL" id="BAAAJE010000031">
    <property type="protein sequence ID" value="GAA1164626.1"/>
    <property type="molecule type" value="Genomic_DNA"/>
</dbReference>
<reference evidence="3 4" key="1">
    <citation type="journal article" date="2019" name="Int. J. Syst. Evol. Microbiol.">
        <title>The Global Catalogue of Microorganisms (GCM) 10K type strain sequencing project: providing services to taxonomists for standard genome sequencing and annotation.</title>
        <authorList>
            <consortium name="The Broad Institute Genomics Platform"/>
            <consortium name="The Broad Institute Genome Sequencing Center for Infectious Disease"/>
            <person name="Wu L."/>
            <person name="Ma J."/>
        </authorList>
    </citation>
    <scope>NUCLEOTIDE SEQUENCE [LARGE SCALE GENOMIC DNA]</scope>
    <source>
        <strain evidence="3 4">JCM 11813</strain>
    </source>
</reference>
<evidence type="ECO:0000313" key="4">
    <source>
        <dbReference type="Proteomes" id="UP001499979"/>
    </source>
</evidence>
<evidence type="ECO:0000313" key="3">
    <source>
        <dbReference type="EMBL" id="GAA1164626.1"/>
    </source>
</evidence>
<feature type="transmembrane region" description="Helical" evidence="2">
    <location>
        <begin position="24"/>
        <end position="45"/>
    </location>
</feature>
<feature type="region of interest" description="Disordered" evidence="1">
    <location>
        <begin position="56"/>
        <end position="79"/>
    </location>
</feature>
<gene>
    <name evidence="3" type="ORF">GCM10009606_47840</name>
</gene>
<dbReference type="RefSeq" id="WP_343911016.1">
    <property type="nucleotide sequence ID" value="NZ_BAAAJE010000031.1"/>
</dbReference>
<sequence length="79" mass="8560">MQFLPLVISFVDDVPKDEDVKAGWLAFAIFIGLILAVAFLGFSLVKQLRKAEAAEEAGLYDPSDRKKPGDQQPPSAPTA</sequence>
<evidence type="ECO:0000256" key="1">
    <source>
        <dbReference type="SAM" id="MobiDB-lite"/>
    </source>
</evidence>
<protein>
    <submittedName>
        <fullName evidence="3">Uncharacterized protein</fullName>
    </submittedName>
</protein>
<evidence type="ECO:0000256" key="2">
    <source>
        <dbReference type="SAM" id="Phobius"/>
    </source>
</evidence>
<keyword evidence="4" id="KW-1185">Reference proteome</keyword>
<dbReference type="Proteomes" id="UP001499979">
    <property type="component" value="Unassembled WGS sequence"/>
</dbReference>
<accession>A0ABN1UU92</accession>
<keyword evidence="2" id="KW-0812">Transmembrane</keyword>
<name>A0ABN1UU92_9ACTN</name>
<proteinExistence type="predicted"/>
<keyword evidence="2" id="KW-1133">Transmembrane helix</keyword>
<comment type="caution">
    <text evidence="3">The sequence shown here is derived from an EMBL/GenBank/DDBJ whole genome shotgun (WGS) entry which is preliminary data.</text>
</comment>